<dbReference type="InterPro" id="IPR002781">
    <property type="entry name" value="TM_pro_TauE-like"/>
</dbReference>
<feature type="transmembrane region" description="Helical" evidence="8">
    <location>
        <begin position="122"/>
        <end position="140"/>
    </location>
</feature>
<sequence>MKVGCIFSIGCFLFDEACIFVPMDSWYHYALLITVGFAVGFINTIAGGGSLLSLPTLIFLGLPPAVANGTNRVAIVIQTALATAGFKSKGVSTYPFSLRLGISAFLGSIIGAQIAVDIDGETFNRILAIVMMAVVLIIIFKPKMKLEEMEERLTGKYLWLGIVVFFFFGIYGGFINAGLGFLMILFMYFVNRMNLVRVNATKVTVVFIYMLSALAVFVLNDKVNWRLGLILAIGNGSGAWIASRFSVKKGDGFIKTFLVVMVIAMAIKLWFFT</sequence>
<keyword evidence="6 8" id="KW-1133">Transmembrane helix</keyword>
<comment type="caution">
    <text evidence="9">The sequence shown here is derived from an EMBL/GenBank/DDBJ whole genome shotgun (WGS) entry which is preliminary data.</text>
</comment>
<dbReference type="EMBL" id="PVYX01000002">
    <property type="protein sequence ID" value="PRX54679.1"/>
    <property type="molecule type" value="Genomic_DNA"/>
</dbReference>
<reference evidence="9 10" key="1">
    <citation type="submission" date="2018-03" db="EMBL/GenBank/DDBJ databases">
        <title>Genomic Encyclopedia of Archaeal and Bacterial Type Strains, Phase II (KMG-II): from individual species to whole genera.</title>
        <authorList>
            <person name="Goeker M."/>
        </authorList>
    </citation>
    <scope>NUCLEOTIDE SEQUENCE [LARGE SCALE GENOMIC DNA]</scope>
    <source>
        <strain evidence="9 10">DSM 25027</strain>
    </source>
</reference>
<evidence type="ECO:0000256" key="4">
    <source>
        <dbReference type="ARBA" id="ARBA00022475"/>
    </source>
</evidence>
<feature type="transmembrane region" description="Helical" evidence="8">
    <location>
        <begin position="227"/>
        <end position="247"/>
    </location>
</feature>
<evidence type="ECO:0000256" key="3">
    <source>
        <dbReference type="ARBA" id="ARBA00022448"/>
    </source>
</evidence>
<feature type="transmembrane region" description="Helical" evidence="8">
    <location>
        <begin position="253"/>
        <end position="272"/>
    </location>
</feature>
<keyword evidence="10" id="KW-1185">Reference proteome</keyword>
<name>A0A2T0MB10_9FLAO</name>
<comment type="subcellular location">
    <subcellularLocation>
        <location evidence="1 8">Cell membrane</location>
        <topology evidence="1 8">Multi-pass membrane protein</topology>
    </subcellularLocation>
</comment>
<evidence type="ECO:0000313" key="10">
    <source>
        <dbReference type="Proteomes" id="UP000237640"/>
    </source>
</evidence>
<accession>A0A2T0MB10</accession>
<dbReference type="GO" id="GO:0005886">
    <property type="term" value="C:plasma membrane"/>
    <property type="evidence" value="ECO:0007669"/>
    <property type="project" value="UniProtKB-SubCell"/>
</dbReference>
<comment type="similarity">
    <text evidence="2 8">Belongs to the 4-toluene sulfonate uptake permease (TSUP) (TC 2.A.102) family.</text>
</comment>
<keyword evidence="3" id="KW-0813">Transport</keyword>
<keyword evidence="5 8" id="KW-0812">Transmembrane</keyword>
<dbReference type="AlphaFoldDB" id="A0A2T0MB10"/>
<organism evidence="9 10">
    <name type="scientific">Flagellimonas meridianipacifica</name>
    <dbReference type="NCBI Taxonomy" id="1080225"/>
    <lineage>
        <taxon>Bacteria</taxon>
        <taxon>Pseudomonadati</taxon>
        <taxon>Bacteroidota</taxon>
        <taxon>Flavobacteriia</taxon>
        <taxon>Flavobacteriales</taxon>
        <taxon>Flavobacteriaceae</taxon>
        <taxon>Flagellimonas</taxon>
    </lineage>
</organism>
<evidence type="ECO:0000256" key="8">
    <source>
        <dbReference type="RuleBase" id="RU363041"/>
    </source>
</evidence>
<dbReference type="PANTHER" id="PTHR30269:SF0">
    <property type="entry name" value="MEMBRANE TRANSPORTER PROTEIN YFCA-RELATED"/>
    <property type="match status" value="1"/>
</dbReference>
<dbReference type="InterPro" id="IPR052017">
    <property type="entry name" value="TSUP"/>
</dbReference>
<gene>
    <name evidence="9" type="ORF">CLV81_3083</name>
</gene>
<protein>
    <recommendedName>
        <fullName evidence="8">Probable membrane transporter protein</fullName>
    </recommendedName>
</protein>
<proteinExistence type="inferred from homology"/>
<dbReference type="Proteomes" id="UP000237640">
    <property type="component" value="Unassembled WGS sequence"/>
</dbReference>
<feature type="transmembrane region" description="Helical" evidence="8">
    <location>
        <begin position="27"/>
        <end position="52"/>
    </location>
</feature>
<evidence type="ECO:0000256" key="1">
    <source>
        <dbReference type="ARBA" id="ARBA00004651"/>
    </source>
</evidence>
<evidence type="ECO:0000256" key="5">
    <source>
        <dbReference type="ARBA" id="ARBA00022692"/>
    </source>
</evidence>
<evidence type="ECO:0000256" key="7">
    <source>
        <dbReference type="ARBA" id="ARBA00023136"/>
    </source>
</evidence>
<keyword evidence="7 8" id="KW-0472">Membrane</keyword>
<feature type="transmembrane region" description="Helical" evidence="8">
    <location>
        <begin position="200"/>
        <end position="220"/>
    </location>
</feature>
<evidence type="ECO:0000256" key="2">
    <source>
        <dbReference type="ARBA" id="ARBA00009142"/>
    </source>
</evidence>
<dbReference type="Pfam" id="PF01925">
    <property type="entry name" value="TauE"/>
    <property type="match status" value="1"/>
</dbReference>
<evidence type="ECO:0000256" key="6">
    <source>
        <dbReference type="ARBA" id="ARBA00022989"/>
    </source>
</evidence>
<dbReference type="PANTHER" id="PTHR30269">
    <property type="entry name" value="TRANSMEMBRANE PROTEIN YFCA"/>
    <property type="match status" value="1"/>
</dbReference>
<feature type="transmembrane region" description="Helical" evidence="8">
    <location>
        <begin position="160"/>
        <end position="188"/>
    </location>
</feature>
<evidence type="ECO:0000313" key="9">
    <source>
        <dbReference type="EMBL" id="PRX54679.1"/>
    </source>
</evidence>
<keyword evidence="4 8" id="KW-1003">Cell membrane</keyword>
<feature type="transmembrane region" description="Helical" evidence="8">
    <location>
        <begin position="96"/>
        <end position="116"/>
    </location>
</feature>